<organism evidence="2 3">
    <name type="scientific">Ciona intestinalis</name>
    <name type="common">Transparent sea squirt</name>
    <name type="synonym">Ascidia intestinalis</name>
    <dbReference type="NCBI Taxonomy" id="7719"/>
    <lineage>
        <taxon>Eukaryota</taxon>
        <taxon>Metazoa</taxon>
        <taxon>Chordata</taxon>
        <taxon>Tunicata</taxon>
        <taxon>Ascidiacea</taxon>
        <taxon>Phlebobranchia</taxon>
        <taxon>Cionidae</taxon>
        <taxon>Ciona</taxon>
    </lineage>
</organism>
<dbReference type="GeneTree" id="ENSGT00660000095971"/>
<reference evidence="3" key="1">
    <citation type="journal article" date="2002" name="Science">
        <title>The draft genome of Ciona intestinalis: insights into chordate and vertebrate origins.</title>
        <authorList>
            <person name="Dehal P."/>
            <person name="Satou Y."/>
            <person name="Campbell R.K."/>
            <person name="Chapman J."/>
            <person name="Degnan B."/>
            <person name="De Tomaso A."/>
            <person name="Davidson B."/>
            <person name="Di Gregorio A."/>
            <person name="Gelpke M."/>
            <person name="Goodstein D.M."/>
            <person name="Harafuji N."/>
            <person name="Hastings K.E."/>
            <person name="Ho I."/>
            <person name="Hotta K."/>
            <person name="Huang W."/>
            <person name="Kawashima T."/>
            <person name="Lemaire P."/>
            <person name="Martinez D."/>
            <person name="Meinertzhagen I.A."/>
            <person name="Necula S."/>
            <person name="Nonaka M."/>
            <person name="Putnam N."/>
            <person name="Rash S."/>
            <person name="Saiga H."/>
            <person name="Satake M."/>
            <person name="Terry A."/>
            <person name="Yamada L."/>
            <person name="Wang H.G."/>
            <person name="Awazu S."/>
            <person name="Azumi K."/>
            <person name="Boore J."/>
            <person name="Branno M."/>
            <person name="Chin-Bow S."/>
            <person name="DeSantis R."/>
            <person name="Doyle S."/>
            <person name="Francino P."/>
            <person name="Keys D.N."/>
            <person name="Haga S."/>
            <person name="Hayashi H."/>
            <person name="Hino K."/>
            <person name="Imai K.S."/>
            <person name="Inaba K."/>
            <person name="Kano S."/>
            <person name="Kobayashi K."/>
            <person name="Kobayashi M."/>
            <person name="Lee B.I."/>
            <person name="Makabe K.W."/>
            <person name="Manohar C."/>
            <person name="Matassi G."/>
            <person name="Medina M."/>
            <person name="Mochizuki Y."/>
            <person name="Mount S."/>
            <person name="Morishita T."/>
            <person name="Miura S."/>
            <person name="Nakayama A."/>
            <person name="Nishizaka S."/>
            <person name="Nomoto H."/>
            <person name="Ohta F."/>
            <person name="Oishi K."/>
            <person name="Rigoutsos I."/>
            <person name="Sano M."/>
            <person name="Sasaki A."/>
            <person name="Sasakura Y."/>
            <person name="Shoguchi E."/>
            <person name="Shin-i T."/>
            <person name="Spagnuolo A."/>
            <person name="Stainier D."/>
            <person name="Suzuki M.M."/>
            <person name="Tassy O."/>
            <person name="Takatori N."/>
            <person name="Tokuoka M."/>
            <person name="Yagi K."/>
            <person name="Yoshizaki F."/>
            <person name="Wada S."/>
            <person name="Zhang C."/>
            <person name="Hyatt P.D."/>
            <person name="Larimer F."/>
            <person name="Detter C."/>
            <person name="Doggett N."/>
            <person name="Glavina T."/>
            <person name="Hawkins T."/>
            <person name="Richardson P."/>
            <person name="Lucas S."/>
            <person name="Kohara Y."/>
            <person name="Levine M."/>
            <person name="Satoh N."/>
            <person name="Rokhsar D.S."/>
        </authorList>
    </citation>
    <scope>NUCLEOTIDE SEQUENCE [LARGE SCALE GENOMIC DNA]</scope>
</reference>
<reference evidence="2" key="2">
    <citation type="journal article" date="2008" name="Genome Biol.">
        <title>Improved genome assembly and evidence-based global gene model set for the chordate Ciona intestinalis: new insight into intron and operon populations.</title>
        <authorList>
            <person name="Satou Y."/>
            <person name="Mineta K."/>
            <person name="Ogasawara M."/>
            <person name="Sasakura Y."/>
            <person name="Shoguchi E."/>
            <person name="Ueno K."/>
            <person name="Yamada L."/>
            <person name="Matsumoto J."/>
            <person name="Wasserscheid J."/>
            <person name="Dewar K."/>
            <person name="Wiley G.B."/>
            <person name="Macmil S.L."/>
            <person name="Roe B.A."/>
            <person name="Zeller R.W."/>
            <person name="Hastings K.E."/>
            <person name="Lemaire P."/>
            <person name="Lindquist E."/>
            <person name="Endo T."/>
            <person name="Hotta K."/>
            <person name="Inaba K."/>
        </authorList>
    </citation>
    <scope>NUCLEOTIDE SEQUENCE [LARGE SCALE GENOMIC DNA]</scope>
    <source>
        <strain evidence="2">wild type</strain>
    </source>
</reference>
<dbReference type="CDD" id="cd00657">
    <property type="entry name" value="Ferritin_like"/>
    <property type="match status" value="1"/>
</dbReference>
<dbReference type="HOGENOM" id="CLU_062353_0_0_1"/>
<accession>H2Y016</accession>
<dbReference type="InParanoid" id="H2Y016"/>
<dbReference type="InterPro" id="IPR012347">
    <property type="entry name" value="Ferritin-like"/>
</dbReference>
<reference evidence="2" key="4">
    <citation type="submission" date="2025-09" db="UniProtKB">
        <authorList>
            <consortium name="Ensembl"/>
        </authorList>
    </citation>
    <scope>IDENTIFICATION</scope>
</reference>
<dbReference type="AlphaFoldDB" id="H2Y016"/>
<dbReference type="PANTHER" id="PTHR34400">
    <property type="match status" value="1"/>
</dbReference>
<name>H2Y016_CIOIN</name>
<evidence type="ECO:0000313" key="3">
    <source>
        <dbReference type="Proteomes" id="UP000008144"/>
    </source>
</evidence>
<sequence length="377" mass="42943">MYLAHPKNAVKLSDPATTNRKGTAILTVKAVRNPGNPRKAGVDGQVYPLGLTVTYAPDGKKPIRIADGGAMDGCTLTTGSYSKAIKECSLTASRYTFNFAVRVFSSLPAVTMRKTCPTWTEDIRPIFQLYYNLFPVMEKHNIINLRDIHDVRSQLHKINMSMFEFDWNHPNFMPTTRDLSPDKTEIVRRWLECEITGGPTDKQYNVYNEGRYRVCGSEEYLTRTVTHLKEILQMAIFVELYTIPPYMTAMFSLKRERFKEAYSILKGIATEEMLHMTLDANILNAIGGSPNTTDPHWLPNYPTPFPSLEFMQLLPNVMLKLEKFSLSMVKEVFSEIEKPASLEVFKIFHSASLLWSDLPDDDGGRWKLNNTTNILYG</sequence>
<feature type="domain" description="Iminophenyl-pyruvate dimer synthase" evidence="1">
    <location>
        <begin position="232"/>
        <end position="344"/>
    </location>
</feature>
<dbReference type="EMBL" id="EAAA01001804">
    <property type="status" value="NOT_ANNOTATED_CDS"/>
    <property type="molecule type" value="Genomic_DNA"/>
</dbReference>
<keyword evidence="3" id="KW-1185">Reference proteome</keyword>
<dbReference type="Proteomes" id="UP000008144">
    <property type="component" value="Chromosome 3"/>
</dbReference>
<dbReference type="InterPro" id="IPR026820">
    <property type="entry name" value="VioB/RebD_dom"/>
</dbReference>
<reference evidence="2" key="3">
    <citation type="submission" date="2025-08" db="UniProtKB">
        <authorList>
            <consortium name="Ensembl"/>
        </authorList>
    </citation>
    <scope>IDENTIFICATION</scope>
</reference>
<evidence type="ECO:0000313" key="2">
    <source>
        <dbReference type="Ensembl" id="ENSCINP00000035250.1"/>
    </source>
</evidence>
<dbReference type="Ensembl" id="ENSCINT00000031069.1">
    <property type="protein sequence ID" value="ENSCINP00000035250.1"/>
    <property type="gene ID" value="ENSCING00000019411.1"/>
</dbReference>
<dbReference type="OMA" id="WLPNYPT"/>
<dbReference type="Pfam" id="PF12902">
    <property type="entry name" value="Ferritin-like"/>
    <property type="match status" value="1"/>
</dbReference>
<proteinExistence type="predicted"/>
<dbReference type="Gene3D" id="1.20.1260.10">
    <property type="match status" value="1"/>
</dbReference>
<dbReference type="PANTHER" id="PTHR34400:SF4">
    <property type="entry name" value="MEMBRANE PROTEIN"/>
    <property type="match status" value="1"/>
</dbReference>
<dbReference type="InterPro" id="IPR009078">
    <property type="entry name" value="Ferritin-like_SF"/>
</dbReference>
<protein>
    <recommendedName>
        <fullName evidence="1">Iminophenyl-pyruvate dimer synthase domain-containing protein</fullName>
    </recommendedName>
</protein>
<dbReference type="SUPFAM" id="SSF47240">
    <property type="entry name" value="Ferritin-like"/>
    <property type="match status" value="1"/>
</dbReference>
<evidence type="ECO:0000259" key="1">
    <source>
        <dbReference type="Pfam" id="PF12902"/>
    </source>
</evidence>